<proteinExistence type="inferred from homology"/>
<dbReference type="OrthoDB" id="268594at2759"/>
<protein>
    <submittedName>
        <fullName evidence="7">Cytochrome c oxidase assembly protein Cox19p</fullName>
    </submittedName>
</protein>
<dbReference type="PANTHER" id="PTHR21107:SF2">
    <property type="entry name" value="CYTOCHROME C OXIDASE ASSEMBLY PROTEIN COX19"/>
    <property type="match status" value="1"/>
</dbReference>
<evidence type="ECO:0000313" key="7">
    <source>
        <dbReference type="EMBL" id="CAH2355803.1"/>
    </source>
</evidence>
<feature type="region of interest" description="Disordered" evidence="6">
    <location>
        <begin position="1"/>
        <end position="25"/>
    </location>
</feature>
<dbReference type="EMBL" id="CAKXYY010000034">
    <property type="protein sequence ID" value="CAH2355803.1"/>
    <property type="molecule type" value="Genomic_DNA"/>
</dbReference>
<dbReference type="AlphaFoldDB" id="A0A9P0QVE5"/>
<dbReference type="GO" id="GO:0005758">
    <property type="term" value="C:mitochondrial intermembrane space"/>
    <property type="evidence" value="ECO:0007669"/>
    <property type="project" value="TreeGrafter"/>
</dbReference>
<dbReference type="Proteomes" id="UP000837801">
    <property type="component" value="Unassembled WGS sequence"/>
</dbReference>
<keyword evidence="3" id="KW-1015">Disulfide bond</keyword>
<feature type="compositionally biased region" description="Basic and acidic residues" evidence="6">
    <location>
        <begin position="87"/>
        <end position="98"/>
    </location>
</feature>
<reference evidence="7" key="1">
    <citation type="submission" date="2022-03" db="EMBL/GenBank/DDBJ databases">
        <authorList>
            <person name="Legras J.-L."/>
            <person name="Devillers H."/>
            <person name="Grondin C."/>
        </authorList>
    </citation>
    <scope>NUCLEOTIDE SEQUENCE</scope>
    <source>
        <strain evidence="7">CLIB 1423</strain>
    </source>
</reference>
<evidence type="ECO:0000256" key="2">
    <source>
        <dbReference type="ARBA" id="ARBA00022490"/>
    </source>
</evidence>
<comment type="similarity">
    <text evidence="5">Belongs to the COX19 family.</text>
</comment>
<name>A0A9P0QVE5_9ASCO</name>
<comment type="function">
    <text evidence="4">Required for the assembly of mitochondrial cytochrome c oxidase.</text>
</comment>
<evidence type="ECO:0000256" key="3">
    <source>
        <dbReference type="ARBA" id="ARBA00023157"/>
    </source>
</evidence>
<gene>
    <name evidence="7" type="ORF">CLIB1423_34S00562</name>
</gene>
<accession>A0A9P0QVE5</accession>
<dbReference type="PROSITE" id="PS51808">
    <property type="entry name" value="CHCH"/>
    <property type="match status" value="1"/>
</dbReference>
<dbReference type="PANTHER" id="PTHR21107">
    <property type="entry name" value="CYTOCHROME C OXIDASE ASSEMBLY PROTEIN COX19"/>
    <property type="match status" value="1"/>
</dbReference>
<feature type="region of interest" description="Disordered" evidence="6">
    <location>
        <begin position="84"/>
        <end position="105"/>
    </location>
</feature>
<evidence type="ECO:0000256" key="6">
    <source>
        <dbReference type="SAM" id="MobiDB-lite"/>
    </source>
</evidence>
<keyword evidence="2" id="KW-0963">Cytoplasm</keyword>
<evidence type="ECO:0000256" key="5">
    <source>
        <dbReference type="ARBA" id="ARBA00038223"/>
    </source>
</evidence>
<sequence length="105" mass="11774">MATGAPGGTFSRWTPTPPERGSFPLDHEGECKLQMEKYLKCMKFTANQNAPNCRALAKDYLKCRMDNQLMDQSNWESLGLVNLPNLKNDDNVKNDEQTKSSSSST</sequence>
<keyword evidence="8" id="KW-1185">Reference proteome</keyword>
<evidence type="ECO:0000256" key="4">
    <source>
        <dbReference type="ARBA" id="ARBA00037279"/>
    </source>
</evidence>
<dbReference type="GO" id="GO:0033617">
    <property type="term" value="P:mitochondrial respiratory chain complex IV assembly"/>
    <property type="evidence" value="ECO:0007669"/>
    <property type="project" value="TreeGrafter"/>
</dbReference>
<comment type="subcellular location">
    <subcellularLocation>
        <location evidence="1">Cytoplasm</location>
    </subcellularLocation>
</comment>
<evidence type="ECO:0000256" key="1">
    <source>
        <dbReference type="ARBA" id="ARBA00004496"/>
    </source>
</evidence>
<evidence type="ECO:0000313" key="8">
    <source>
        <dbReference type="Proteomes" id="UP000837801"/>
    </source>
</evidence>
<comment type="caution">
    <text evidence="7">The sequence shown here is derived from an EMBL/GenBank/DDBJ whole genome shotgun (WGS) entry which is preliminary data.</text>
</comment>
<dbReference type="InterPro" id="IPR051383">
    <property type="entry name" value="COX19"/>
</dbReference>
<organism evidence="7 8">
    <name type="scientific">[Candida] railenensis</name>
    <dbReference type="NCBI Taxonomy" id="45579"/>
    <lineage>
        <taxon>Eukaryota</taxon>
        <taxon>Fungi</taxon>
        <taxon>Dikarya</taxon>
        <taxon>Ascomycota</taxon>
        <taxon>Saccharomycotina</taxon>
        <taxon>Pichiomycetes</taxon>
        <taxon>Debaryomycetaceae</taxon>
        <taxon>Kurtzmaniella</taxon>
    </lineage>
</organism>